<dbReference type="AlphaFoldDB" id="A0A0G1ZBE2"/>
<comment type="caution">
    <text evidence="1">The sequence shown here is derived from an EMBL/GenBank/DDBJ whole genome shotgun (WGS) entry which is preliminary data.</text>
</comment>
<evidence type="ECO:0000313" key="2">
    <source>
        <dbReference type="Proteomes" id="UP000034273"/>
    </source>
</evidence>
<sequence>MFYVYILESLNNPRLAGEDCSVAAVPREASAERGRFPHPIVSYKVPDTISDTISSKTKPFMENG</sequence>
<accession>A0A0G1ZBE2</accession>
<proteinExistence type="predicted"/>
<dbReference type="Proteomes" id="UP000034273">
    <property type="component" value="Unassembled WGS sequence"/>
</dbReference>
<gene>
    <name evidence="1" type="ORF">UY67_C0001G0064</name>
</gene>
<reference evidence="1 2" key="1">
    <citation type="journal article" date="2015" name="Nature">
        <title>rRNA introns, odd ribosomes, and small enigmatic genomes across a large radiation of phyla.</title>
        <authorList>
            <person name="Brown C.T."/>
            <person name="Hug L.A."/>
            <person name="Thomas B.C."/>
            <person name="Sharon I."/>
            <person name="Castelle C.J."/>
            <person name="Singh A."/>
            <person name="Wilkins M.J."/>
            <person name="Williams K.H."/>
            <person name="Banfield J.F."/>
        </authorList>
    </citation>
    <scope>NUCLEOTIDE SEQUENCE [LARGE SCALE GENOMIC DNA]</scope>
</reference>
<dbReference type="EMBL" id="LCQW01000001">
    <property type="protein sequence ID" value="KKW25062.1"/>
    <property type="molecule type" value="Genomic_DNA"/>
</dbReference>
<protein>
    <submittedName>
        <fullName evidence="1">Uncharacterized protein</fullName>
    </submittedName>
</protein>
<evidence type="ECO:0000313" key="1">
    <source>
        <dbReference type="EMBL" id="KKW25062.1"/>
    </source>
</evidence>
<name>A0A0G1ZBE2_9BACT</name>
<organism evidence="1 2">
    <name type="scientific">Candidatus Kaiserbacteria bacterium GW2011_GWA2_52_12</name>
    <dbReference type="NCBI Taxonomy" id="1618671"/>
    <lineage>
        <taxon>Bacteria</taxon>
        <taxon>Candidatus Kaiseribacteriota</taxon>
    </lineage>
</organism>